<reference evidence="10" key="1">
    <citation type="submission" date="2023-06" db="EMBL/GenBank/DDBJ databases">
        <title>Draft genome of Marssonina rosae.</title>
        <authorList>
            <person name="Cheng Q."/>
        </authorList>
    </citation>
    <scope>NUCLEOTIDE SEQUENCE</scope>
    <source>
        <strain evidence="10">R4</strain>
    </source>
</reference>
<comment type="similarity">
    <text evidence="3">Belongs to the CENP-K/MCM22 family.</text>
</comment>
<keyword evidence="6" id="KW-0539">Nucleus</keyword>
<name>A0AAD9SX14_9HELO</name>
<evidence type="ECO:0000256" key="1">
    <source>
        <dbReference type="ARBA" id="ARBA00004123"/>
    </source>
</evidence>
<feature type="coiled-coil region" evidence="8">
    <location>
        <begin position="14"/>
        <end position="41"/>
    </location>
</feature>
<dbReference type="PANTHER" id="PTHR14401:SF6">
    <property type="entry name" value="CENTROMERE PROTEIN K"/>
    <property type="match status" value="1"/>
</dbReference>
<dbReference type="GO" id="GO:0000070">
    <property type="term" value="P:mitotic sister chromatid segregation"/>
    <property type="evidence" value="ECO:0007669"/>
    <property type="project" value="TreeGrafter"/>
</dbReference>
<protein>
    <submittedName>
        <fullName evidence="10">Uncharacterized protein</fullName>
    </submittedName>
</protein>
<organism evidence="10 11">
    <name type="scientific">Diplocarpon rosae</name>
    <dbReference type="NCBI Taxonomy" id="946125"/>
    <lineage>
        <taxon>Eukaryota</taxon>
        <taxon>Fungi</taxon>
        <taxon>Dikarya</taxon>
        <taxon>Ascomycota</taxon>
        <taxon>Pezizomycotina</taxon>
        <taxon>Leotiomycetes</taxon>
        <taxon>Helotiales</taxon>
        <taxon>Drepanopezizaceae</taxon>
        <taxon>Diplocarpon</taxon>
    </lineage>
</organism>
<evidence type="ECO:0000256" key="7">
    <source>
        <dbReference type="ARBA" id="ARBA00023328"/>
    </source>
</evidence>
<evidence type="ECO:0000256" key="9">
    <source>
        <dbReference type="SAM" id="MobiDB-lite"/>
    </source>
</evidence>
<dbReference type="GO" id="GO:0000775">
    <property type="term" value="C:chromosome, centromeric region"/>
    <property type="evidence" value="ECO:0007669"/>
    <property type="project" value="UniProtKB-SubCell"/>
</dbReference>
<evidence type="ECO:0000256" key="6">
    <source>
        <dbReference type="ARBA" id="ARBA00023242"/>
    </source>
</evidence>
<evidence type="ECO:0000313" key="10">
    <source>
        <dbReference type="EMBL" id="KAK2626123.1"/>
    </source>
</evidence>
<keyword evidence="7" id="KW-0137">Centromere</keyword>
<evidence type="ECO:0000256" key="2">
    <source>
        <dbReference type="ARBA" id="ARBA00004584"/>
    </source>
</evidence>
<evidence type="ECO:0000256" key="3">
    <source>
        <dbReference type="ARBA" id="ARBA00005795"/>
    </source>
</evidence>
<keyword evidence="5 8" id="KW-0175">Coiled coil</keyword>
<gene>
    <name evidence="10" type="ORF">QTJ16_004385</name>
</gene>
<dbReference type="Proteomes" id="UP001285354">
    <property type="component" value="Unassembled WGS sequence"/>
</dbReference>
<dbReference type="InterPro" id="IPR020993">
    <property type="entry name" value="Centromere_CenpK"/>
</dbReference>
<dbReference type="PANTHER" id="PTHR14401">
    <property type="entry name" value="CENTROMERE PROTEIN K"/>
    <property type="match status" value="1"/>
</dbReference>
<dbReference type="GO" id="GO:0051382">
    <property type="term" value="P:kinetochore assembly"/>
    <property type="evidence" value="ECO:0007669"/>
    <property type="project" value="InterPro"/>
</dbReference>
<evidence type="ECO:0000256" key="4">
    <source>
        <dbReference type="ARBA" id="ARBA00022454"/>
    </source>
</evidence>
<evidence type="ECO:0000256" key="8">
    <source>
        <dbReference type="SAM" id="Coils"/>
    </source>
</evidence>
<dbReference type="AlphaFoldDB" id="A0AAD9SX14"/>
<comment type="caution">
    <text evidence="10">The sequence shown here is derived from an EMBL/GenBank/DDBJ whole genome shotgun (WGS) entry which is preliminary data.</text>
</comment>
<sequence>MDDEQLGRSANYHSTQLNKTLKTLQDRVKEQEAVLQEVQTHLMTWDIVVNDAQLRASSIPFEAQPSADPETHLQQLKALKVAYESLTPSEPWLPPSESLLPGLLALRVTDEVVKESEDSMIKADVQLKQIRQRLEQERADLEDSKLLQSEMETRVLSLQEKIEERTQQSPGEIAKEMIRTMKKQKIHYDTETVELMRAYNDFIDKHLAAMLAVEELGGPIVGEIPQVDEDMLGGGFSAQGTLKRGKPSQDKRQRRIDQIWGPRPYLEEEVEEPWDEKRAAAAEMRHLTEKLMNNLIDVDENGPGAYLDLDRESSAARFLVRSKVAQFHPRDATKLRLLDFGGEIDD</sequence>
<keyword evidence="4" id="KW-0158">Chromosome</keyword>
<proteinExistence type="inferred from homology"/>
<evidence type="ECO:0000313" key="11">
    <source>
        <dbReference type="Proteomes" id="UP001285354"/>
    </source>
</evidence>
<feature type="compositionally biased region" description="Basic and acidic residues" evidence="9">
    <location>
        <begin position="247"/>
        <end position="257"/>
    </location>
</feature>
<dbReference type="EMBL" id="JAUBYV010000006">
    <property type="protein sequence ID" value="KAK2626123.1"/>
    <property type="molecule type" value="Genomic_DNA"/>
</dbReference>
<accession>A0AAD9SX14</accession>
<comment type="subcellular location">
    <subcellularLocation>
        <location evidence="2">Chromosome</location>
        <location evidence="2">Centromere</location>
    </subcellularLocation>
    <subcellularLocation>
        <location evidence="1">Nucleus</location>
    </subcellularLocation>
</comment>
<keyword evidence="11" id="KW-1185">Reference proteome</keyword>
<evidence type="ECO:0000256" key="5">
    <source>
        <dbReference type="ARBA" id="ARBA00023054"/>
    </source>
</evidence>
<feature type="coiled-coil region" evidence="8">
    <location>
        <begin position="120"/>
        <end position="147"/>
    </location>
</feature>
<feature type="region of interest" description="Disordered" evidence="9">
    <location>
        <begin position="235"/>
        <end position="258"/>
    </location>
</feature>
<dbReference type="GO" id="GO:0005634">
    <property type="term" value="C:nucleus"/>
    <property type="evidence" value="ECO:0007669"/>
    <property type="project" value="UniProtKB-SubCell"/>
</dbReference>